<dbReference type="EMBL" id="AEXC02002113">
    <property type="protein sequence ID" value="KFH07837.1"/>
    <property type="molecule type" value="Genomic_DNA"/>
</dbReference>
<evidence type="ECO:0000256" key="1">
    <source>
        <dbReference type="SAM" id="MobiDB-lite"/>
    </source>
</evidence>
<accession>A0A086Q5F5</accession>
<sequence>MAEPVEHREAGCPGEEGRTAREKERGGCVGEANETRGDGEPARLDGDTLSALSPRPTRLSGGRQEETPADRPVPRQSERAKSSPDCLETAERTGDKAKERRVAPAEADGRLEKDEEEQRQRYLSEQQAGADVEELEGGGTRTTGEKRRENEREAEGDERETVKEGGEGSSSGGVSRRPKMARTRTKADEAEPSSLTGSPVPSAPSPTTSSSSPSSSSPSSSSLSSSSSPSSSSLSSSSPSSSSSSRPSVTSCDAACTAETAGSAASPAARGMSGRCAGRRRRLASLSPLNFVEGSPEAVLASPGEPSESAEKREGGRRRKRRLRPSSPSESTPLDGPAGLSERRRGRRSCVPQATPLGTNEDGGDLEGAGERETPSSDTRREKKAARMLSPAAAGSQCRQRTDATLCCPGEGLLFDEGDLDRTLRPTARDAPWRHPLWPPRGPLPPCVASASATDARETWEAFFSQWLHATFAGRVGEPSGGGEAEEERRGEAGIVSAASRPSTPEASLPRLTESAAEKEELMKDKEEVQMQCQERVGSEPHEIRSLFNCLLYGHPDGLFDRCGTKKRRRARDVPSASGEMWGVLTPAADPSASEERQKWEEYTKDGTEKEINCFQSVTPCRLFFSPAPPPPPAPRRRLPESLAARNQRLYGARDGAELLQVYRHLAAASGTGSRAVREDATADSPSLRCEAGDAVEPKKKRQGGREDRERERSEEGLQLAPSKRQARGRSLPTACQGPEEGTGNGRSGAAAAVEETGCLAGGKREMNSRSRVDERGSSDAERRRWDRALQVLAKLKMGHSCEAIFLGLGDLSFASRKKLFFRRHFDFRWTSKKKLSGELSGTAATGELPAAAARAADSNAEGCRHSETPSGALGSTGTQERDASPSERATAAVKEETSGLDKEGRVGGSKKEDENASTLALPPAKRSKRSHAGTRSSEVQAPAPWSVLADHEESQSLFLTSWPSLSPQTEPGADCVSSDSKESANSSDYGGLRTVSSLRTPRPYRPLCLLSLLQRSRAVRRARFLRYLLEQMEPQSSSLLHLLLLKGQLRVKCDHDSDRRVEFDRHVSWLLSRLPGDPQLLRYAWWGRGGSPGLQRGLQISQKRGDLALQWIPLPSLSLPPSLYPTSLGNASRSGAWHDRGLGGPLGLQTCDELGDSFEDAHAVGAAVAAAAAGALSGSTPGVRWGGGLLSGSEGDTETGKGAACGAGSVAALGSTTAVGPFASGLQGGGPVLGASQRRLLSLFRRVCPADVLCRGLATGSVSLSWPTATELQVLRLPELLLDQQVMRLGDTFVWSFEGWVANLVAVAPFLGVCTPHRRAQIGIKKRLGVRQLPNALLTKGSPPPSDFDETHSGVSTRLPANAASLPLSPFPESAETSSMRGPRVGPPRKRGRKAREN</sequence>
<feature type="region of interest" description="Disordered" evidence="1">
    <location>
        <begin position="851"/>
        <end position="945"/>
    </location>
</feature>
<feature type="region of interest" description="Disordered" evidence="1">
    <location>
        <begin position="668"/>
        <end position="783"/>
    </location>
</feature>
<name>A0A086Q5F5_TOXGO</name>
<feature type="compositionally biased region" description="Basic residues" evidence="1">
    <location>
        <begin position="1388"/>
        <end position="1399"/>
    </location>
</feature>
<organism evidence="2 3">
    <name type="scientific">Toxoplasma gondii MAS</name>
    <dbReference type="NCBI Taxonomy" id="943118"/>
    <lineage>
        <taxon>Eukaryota</taxon>
        <taxon>Sar</taxon>
        <taxon>Alveolata</taxon>
        <taxon>Apicomplexa</taxon>
        <taxon>Conoidasida</taxon>
        <taxon>Coccidia</taxon>
        <taxon>Eucoccidiorida</taxon>
        <taxon>Eimeriorina</taxon>
        <taxon>Sarcocystidae</taxon>
        <taxon>Toxoplasma</taxon>
    </lineage>
</organism>
<feature type="region of interest" description="Disordered" evidence="1">
    <location>
        <begin position="572"/>
        <end position="597"/>
    </location>
</feature>
<feature type="compositionally biased region" description="Basic and acidic residues" evidence="1">
    <location>
        <begin position="1"/>
        <end position="26"/>
    </location>
</feature>
<feature type="compositionally biased region" description="Basic and acidic residues" evidence="1">
    <location>
        <begin position="894"/>
        <end position="915"/>
    </location>
</feature>
<protein>
    <submittedName>
        <fullName evidence="2">Uncharacterized protein</fullName>
    </submittedName>
</protein>
<feature type="compositionally biased region" description="Basic and acidic residues" evidence="1">
    <location>
        <begin position="33"/>
        <end position="46"/>
    </location>
</feature>
<comment type="caution">
    <text evidence="2">The sequence shown here is derived from an EMBL/GenBank/DDBJ whole genome shotgun (WGS) entry which is preliminary data.</text>
</comment>
<proteinExistence type="predicted"/>
<feature type="compositionally biased region" description="Basic and acidic residues" evidence="1">
    <location>
        <begin position="89"/>
        <end position="122"/>
    </location>
</feature>
<feature type="compositionally biased region" description="Basic and acidic residues" evidence="1">
    <location>
        <begin position="63"/>
        <end position="82"/>
    </location>
</feature>
<evidence type="ECO:0000313" key="2">
    <source>
        <dbReference type="EMBL" id="KFH07837.1"/>
    </source>
</evidence>
<feature type="compositionally biased region" description="Low complexity" evidence="1">
    <location>
        <begin position="205"/>
        <end position="274"/>
    </location>
</feature>
<feature type="compositionally biased region" description="Basic and acidic residues" evidence="1">
    <location>
        <begin position="763"/>
        <end position="783"/>
    </location>
</feature>
<feature type="compositionally biased region" description="Basic and acidic residues" evidence="1">
    <location>
        <begin position="143"/>
        <end position="166"/>
    </location>
</feature>
<dbReference type="OrthoDB" id="333756at2759"/>
<feature type="region of interest" description="Disordered" evidence="1">
    <location>
        <begin position="962"/>
        <end position="995"/>
    </location>
</feature>
<feature type="region of interest" description="Disordered" evidence="1">
    <location>
        <begin position="1336"/>
        <end position="1399"/>
    </location>
</feature>
<feature type="compositionally biased region" description="Low complexity" evidence="1">
    <location>
        <begin position="851"/>
        <end position="861"/>
    </location>
</feature>
<feature type="compositionally biased region" description="Basic and acidic residues" evidence="1">
    <location>
        <begin position="369"/>
        <end position="381"/>
    </location>
</feature>
<feature type="region of interest" description="Disordered" evidence="1">
    <location>
        <begin position="1"/>
        <end position="401"/>
    </location>
</feature>
<gene>
    <name evidence="2" type="ORF">TGMAS_234990</name>
</gene>
<dbReference type="Proteomes" id="UP000028821">
    <property type="component" value="Unassembled WGS sequence"/>
</dbReference>
<feature type="compositionally biased region" description="Basic residues" evidence="1">
    <location>
        <begin position="315"/>
        <end position="324"/>
    </location>
</feature>
<feature type="region of interest" description="Disordered" evidence="1">
    <location>
        <begin position="475"/>
        <end position="512"/>
    </location>
</feature>
<dbReference type="VEuPathDB" id="ToxoDB:TGMAS_234990"/>
<evidence type="ECO:0000313" key="3">
    <source>
        <dbReference type="Proteomes" id="UP000028821"/>
    </source>
</evidence>
<reference evidence="2 3" key="1">
    <citation type="submission" date="2014-04" db="EMBL/GenBank/DDBJ databases">
        <authorList>
            <person name="Sibley D."/>
            <person name="Venepally P."/>
            <person name="Karamycheva S."/>
            <person name="Hadjithomas M."/>
            <person name="Khan A."/>
            <person name="Brunk B."/>
            <person name="Roos D."/>
            <person name="Caler E."/>
            <person name="Lorenzi H."/>
        </authorList>
    </citation>
    <scope>NUCLEOTIDE SEQUENCE [LARGE SCALE GENOMIC DNA]</scope>
    <source>
        <strain evidence="2 3">MAS</strain>
    </source>
</reference>
<feature type="compositionally biased region" description="Basic and acidic residues" evidence="1">
    <location>
        <begin position="704"/>
        <end position="716"/>
    </location>
</feature>